<feature type="region of interest" description="Disordered" evidence="1">
    <location>
        <begin position="220"/>
        <end position="259"/>
    </location>
</feature>
<organism evidence="2 3">
    <name type="scientific">Hyalella azteca</name>
    <name type="common">Amphipod</name>
    <dbReference type="NCBI Taxonomy" id="294128"/>
    <lineage>
        <taxon>Eukaryota</taxon>
        <taxon>Metazoa</taxon>
        <taxon>Ecdysozoa</taxon>
        <taxon>Arthropoda</taxon>
        <taxon>Crustacea</taxon>
        <taxon>Multicrustacea</taxon>
        <taxon>Malacostraca</taxon>
        <taxon>Eumalacostraca</taxon>
        <taxon>Peracarida</taxon>
        <taxon>Amphipoda</taxon>
        <taxon>Senticaudata</taxon>
        <taxon>Talitrida</taxon>
        <taxon>Talitroidea</taxon>
        <taxon>Hyalellidae</taxon>
        <taxon>Hyalella</taxon>
    </lineage>
</organism>
<feature type="region of interest" description="Disordered" evidence="1">
    <location>
        <begin position="63"/>
        <end position="82"/>
    </location>
</feature>
<evidence type="ECO:0000313" key="2">
    <source>
        <dbReference type="Proteomes" id="UP000694843"/>
    </source>
</evidence>
<name>A0A8B7NJY3_HYAAZ</name>
<feature type="compositionally biased region" description="Polar residues" evidence="1">
    <location>
        <begin position="225"/>
        <end position="244"/>
    </location>
</feature>
<dbReference type="KEGG" id="hazt:108670992"/>
<evidence type="ECO:0000256" key="1">
    <source>
        <dbReference type="SAM" id="MobiDB-lite"/>
    </source>
</evidence>
<feature type="compositionally biased region" description="Polar residues" evidence="1">
    <location>
        <begin position="184"/>
        <end position="196"/>
    </location>
</feature>
<dbReference type="OrthoDB" id="6399546at2759"/>
<sequence>MARNHEDLWDDDFDEADIEASILKASQMCPNLLDPLIPPSTAKTVLKHNSTSQLPMSSVKSLAQSHNPFGRKPGPSITASGNKLRIDGASVVSIKSQNKAAGTSHVIAQKAKGDANFSTNIGNEACSVTETKLQKSLDSSATTSKKVIDEIEQMEIDALMEDPNVWDDSTFLDDPNIFDVESPEISSPTSQDQASPKNEDSSKIDDELNSNKFLDSFDGIDPDLLSSQPIPGTQPRQRWQNQNKLSKHPDKSAPSKYPVVNTNHKINTVSVSSTNEFKFSSSNLNTDSSNALMPSSKFARSAHGDRICASVFNSSPTSPSKGSQAIKCGQSIKNSSMMPPAPTSGCQALQMKPPATSTKSLHQTLVLNASQRTNTIKQQPEIVSNDSIRSQSNNFLKPMNFKQGQSNVLDHLGSQVSGIQTIKNGNCHNSTDAHLNLASMEELVANLQKEIMTKCGEVSWLRSELQRKSLALDAERMARMGADESHKKDLSDKVAAATLEGQAKYRALEKRLEKFHGELAFKSREIMELTTKCKRLEQGQMQQQKRHQQQMQMYSEMVDNHEHQHSAAEASESPAKFWAPLPPQSCAPAASKSSLDEPRRFPRSRFDFSKDAPNAASRVLQSVSPSKASSGTSEECLLGVQNNSSISSLPKPQLPSTSSVLSKKPEKKKLLIENEVHVAPVYRRIGFYKSSLESLSMLSSLSATSFSPTTAHETSCSSTGDFNTFDIRDQLAKTLTISHQTTSQNVIFSKQHELVYTSIALNQVDENADAFCERDMEGNYKDTFDYTDFINSVEIKPATVKKEKLLKKGPRCAAFKHEDDNKKDKVVDYDSISQERATFKDLYQVTNSRRKEIESGGLCSEDCPSVCQWTDKDVESRTEGQNIAHVKVAEKMERPYTWSIKRALKVKQSHNEKSITKVVEFSITDIQAMPQEWMRLLSAMSQDSAIRKFENALEEDLPETGEGNSSVRAMAETENDTIGLNIMDKKRVGAGETLLKQKRERMKKKLGNFLYDLTHEILENNIGDLDSGKTENENKDSSKDPSNSKSKQSEVCAMDVDYAEDPTKENFNHKTLLLLCQSPAKSKKGASEQYNASRELFHCVLEWLAQEAAYYRNVEKKSAIMRDEFTAQQHLQVMTSALVILRHLLPLRFSCDHLPAPITILTFLLYPLDVTIKMALKTSSLLLQCVQQSASERDAVMVPELAQLLVERLCRACHCAATYRQLTTLMRCLVALSAHRAFVQALCNMTDDCFVWRLCLRFLDFCDVVLPNAPRNPNAEGDDRKNNVRLQTVRDVVALTKNLDSAASYYALRNLVGESQDLASPDVRDCVRSFYRFVISVLLAKPNWLSSDCLCNIVLLATLLVVLHSQVNALVQGLPSIYEMKQVYCSYHQLVDSNDSEHKSNSAATTPTQTNTQSNTSMKKTTPNAKDRSILSLVHFESSSIFGGDSKTLNNVSTTNISSNNNTQKCQPAADPGSASTLQRSLTCSLCNSTTQCSGQCHCLGACASVFDSSIFDVHASCGCDCSSVVSGLRALKLYLATDPRCAPQTAGIPSYTLLIKLITSALPFFAPLIQSDAGKLLARMS</sequence>
<feature type="region of interest" description="Disordered" evidence="1">
    <location>
        <begin position="1023"/>
        <end position="1050"/>
    </location>
</feature>
<feature type="compositionally biased region" description="Basic and acidic residues" evidence="1">
    <location>
        <begin position="1026"/>
        <end position="1039"/>
    </location>
</feature>
<gene>
    <name evidence="3" type="primary">LOC108670992</name>
</gene>
<reference evidence="3" key="1">
    <citation type="submission" date="2025-08" db="UniProtKB">
        <authorList>
            <consortium name="RefSeq"/>
        </authorList>
    </citation>
    <scope>IDENTIFICATION</scope>
    <source>
        <tissue evidence="3">Whole organism</tissue>
    </source>
</reference>
<feature type="region of interest" description="Disordered" evidence="1">
    <location>
        <begin position="559"/>
        <end position="634"/>
    </location>
</feature>
<proteinExistence type="predicted"/>
<feature type="compositionally biased region" description="Polar residues" evidence="1">
    <location>
        <begin position="619"/>
        <end position="633"/>
    </location>
</feature>
<evidence type="ECO:0000313" key="3">
    <source>
        <dbReference type="RefSeq" id="XP_018013963.1"/>
    </source>
</evidence>
<dbReference type="Proteomes" id="UP000694843">
    <property type="component" value="Unplaced"/>
</dbReference>
<keyword evidence="2" id="KW-1185">Reference proteome</keyword>
<dbReference type="GeneID" id="108670992"/>
<protein>
    <submittedName>
        <fullName evidence="3">Uncharacterized protein LOC108670992</fullName>
    </submittedName>
</protein>
<dbReference type="RefSeq" id="XP_018013963.1">
    <property type="nucleotide sequence ID" value="XM_018158474.1"/>
</dbReference>
<feature type="compositionally biased region" description="Basic and acidic residues" evidence="1">
    <location>
        <begin position="594"/>
        <end position="610"/>
    </location>
</feature>
<feature type="compositionally biased region" description="Basic and acidic residues" evidence="1">
    <location>
        <begin position="197"/>
        <end position="206"/>
    </location>
</feature>
<feature type="region of interest" description="Disordered" evidence="1">
    <location>
        <begin position="1395"/>
        <end position="1425"/>
    </location>
</feature>
<feature type="compositionally biased region" description="Low complexity" evidence="1">
    <location>
        <begin position="1401"/>
        <end position="1417"/>
    </location>
</feature>
<feature type="region of interest" description="Disordered" evidence="1">
    <location>
        <begin position="166"/>
        <end position="206"/>
    </location>
</feature>
<accession>A0A8B7NJY3</accession>